<evidence type="ECO:0000259" key="2">
    <source>
        <dbReference type="PROSITE" id="PS50002"/>
    </source>
</evidence>
<feature type="domain" description="SH3" evidence="2">
    <location>
        <begin position="62"/>
        <end position="119"/>
    </location>
</feature>
<evidence type="ECO:0000256" key="1">
    <source>
        <dbReference type="ARBA" id="ARBA00022443"/>
    </source>
</evidence>
<protein>
    <submittedName>
        <fullName evidence="3">Ligand-binding protein SH3</fullName>
    </submittedName>
</protein>
<dbReference type="OrthoDB" id="1030757at2"/>
<name>A0A3G2HVA7_9BURK</name>
<keyword evidence="1" id="KW-0728">SH3 domain</keyword>
<sequence>MQYLVTTPHRSEYPKPLVLKQGDFLKVGERYQGPENWDNWIYCSTDEHAGGWVPEQIIERLPDPGAGRALQDYSALEMNVDKGDLVQGEKILNGWCWCLRPQDGALGWVPLSHLSPLPADN</sequence>
<reference evidence="3 4" key="1">
    <citation type="submission" date="2018-09" db="EMBL/GenBank/DDBJ databases">
        <title>Complete genome sequence of the hydrocarbonoclastic bacterium Alcaligenes aquatilis QD168, isolated from a crude-oil polluted marine sediment of Central Chile.</title>
        <authorList>
            <person name="Duran R.E."/>
            <person name="Barra B."/>
            <person name="Salva-Serra F."/>
            <person name="Mendez V."/>
            <person name="Moore E.R.B."/>
            <person name="Seeger M."/>
        </authorList>
    </citation>
    <scope>NUCLEOTIDE SEQUENCE [LARGE SCALE GENOMIC DNA]</scope>
    <source>
        <strain evidence="3 4">QD168</strain>
    </source>
</reference>
<dbReference type="PIRSF" id="PIRSF034961">
    <property type="entry name" value="UCP034961_SH3_2"/>
    <property type="match status" value="1"/>
</dbReference>
<dbReference type="SMART" id="SM00326">
    <property type="entry name" value="SH3"/>
    <property type="match status" value="2"/>
</dbReference>
<dbReference type="Pfam" id="PF07653">
    <property type="entry name" value="SH3_2"/>
    <property type="match status" value="2"/>
</dbReference>
<dbReference type="AlphaFoldDB" id="A0A3G2HVA7"/>
<dbReference type="InterPro" id="IPR014593">
    <property type="entry name" value="UCP034961_SH3_2"/>
</dbReference>
<dbReference type="Proteomes" id="UP000268070">
    <property type="component" value="Chromosome"/>
</dbReference>
<dbReference type="RefSeq" id="WP_121738950.1">
    <property type="nucleotide sequence ID" value="NZ_CP032153.1"/>
</dbReference>
<dbReference type="InterPro" id="IPR036028">
    <property type="entry name" value="SH3-like_dom_sf"/>
</dbReference>
<evidence type="ECO:0000313" key="3">
    <source>
        <dbReference type="EMBL" id="AYN20983.1"/>
    </source>
</evidence>
<dbReference type="InterPro" id="IPR001452">
    <property type="entry name" value="SH3_domain"/>
</dbReference>
<dbReference type="PROSITE" id="PS50002">
    <property type="entry name" value="SH3"/>
    <property type="match status" value="1"/>
</dbReference>
<gene>
    <name evidence="3" type="ORF">D3M96_10880</name>
</gene>
<dbReference type="EMBL" id="CP032153">
    <property type="protein sequence ID" value="AYN20983.1"/>
    <property type="molecule type" value="Genomic_DNA"/>
</dbReference>
<proteinExistence type="predicted"/>
<evidence type="ECO:0000313" key="4">
    <source>
        <dbReference type="Proteomes" id="UP000268070"/>
    </source>
</evidence>
<dbReference type="SUPFAM" id="SSF50044">
    <property type="entry name" value="SH3-domain"/>
    <property type="match status" value="2"/>
</dbReference>
<organism evidence="3 4">
    <name type="scientific">Alcaligenes aquatilis</name>
    <dbReference type="NCBI Taxonomy" id="323284"/>
    <lineage>
        <taxon>Bacteria</taxon>
        <taxon>Pseudomonadati</taxon>
        <taxon>Pseudomonadota</taxon>
        <taxon>Betaproteobacteria</taxon>
        <taxon>Burkholderiales</taxon>
        <taxon>Alcaligenaceae</taxon>
        <taxon>Alcaligenes</taxon>
    </lineage>
</organism>
<dbReference type="KEGG" id="aaqu:D3M96_10880"/>
<accession>A0A3G2HVA7</accession>